<name>A0A6A6A6T7_9PLEO</name>
<sequence length="713" mass="79636">MCSARTLSLALLPSILHLRYVRKLKQGRKCDVRFLLAPSKRRRSAHVRKANSAYLSHFDPGMEAEGRKAQRMRDDELAMPPPPPPNKRIREEMEVVGEVDEEETRSWEQRRAVRAAARNAHIIDSTRDFTVPPEIFHPNSDPAFRFPKPARSWAGPATGQAMDQFNYFTNSLTPQGMDMMDCRDYSEGSAQEVHADPSTPSFDPSLFVAAPDHTVSNLPEETSILDQPGNQQRSELTQGVRPGQPQQNISIPAPRSGFFPTITTLPPPSNPRRESFVSFLRDFPSHNYILPTGAPLNFTMVEIIAILPSWFKNTSLATRFLNNNITASIHLAILQEHRDLGITTEHERARAREGIADAYRKTMRSVDPEWTKARHRIPKEWNNGVMNVNTFVPDVVHETWYQAPPPIAFKALCNGLKKLPQGADAGDLTRALEYALCNTKFDQFQQPHELLFPDDLQMILGYIGRTDVTMEHTDRCVVRRYADVVRKAVGDRKPALKQMKSPGMGMPAAPSVKNQRAESEFAVPQATLQIPPGELNVALLSGAAPPVPKVTIIPSTPTNTIVRTSTPPPGFAFSAEVLALITPPGYPANHFASPPEVHPSETAIDRTRREVAYMDSLIQEHASSNLSCLPTPSPSPESKFDRKQVHEQVQTFERYSQTHLLRDCHEGCSEEEQDDSDLACAARYARLPDQIGTDWRVQDMALIAGLLALQDGN</sequence>
<reference evidence="2" key="1">
    <citation type="journal article" date="2020" name="Stud. Mycol.">
        <title>101 Dothideomycetes genomes: a test case for predicting lifestyles and emergence of pathogens.</title>
        <authorList>
            <person name="Haridas S."/>
            <person name="Albert R."/>
            <person name="Binder M."/>
            <person name="Bloem J."/>
            <person name="Labutti K."/>
            <person name="Salamov A."/>
            <person name="Andreopoulos B."/>
            <person name="Baker S."/>
            <person name="Barry K."/>
            <person name="Bills G."/>
            <person name="Bluhm B."/>
            <person name="Cannon C."/>
            <person name="Castanera R."/>
            <person name="Culley D."/>
            <person name="Daum C."/>
            <person name="Ezra D."/>
            <person name="Gonzalez J."/>
            <person name="Henrissat B."/>
            <person name="Kuo A."/>
            <person name="Liang C."/>
            <person name="Lipzen A."/>
            <person name="Lutzoni F."/>
            <person name="Magnuson J."/>
            <person name="Mondo S."/>
            <person name="Nolan M."/>
            <person name="Ohm R."/>
            <person name="Pangilinan J."/>
            <person name="Park H.-J."/>
            <person name="Ramirez L."/>
            <person name="Alfaro M."/>
            <person name="Sun H."/>
            <person name="Tritt A."/>
            <person name="Yoshinaga Y."/>
            <person name="Zwiers L.-H."/>
            <person name="Turgeon B."/>
            <person name="Goodwin S."/>
            <person name="Spatafora J."/>
            <person name="Crous P."/>
            <person name="Grigoriev I."/>
        </authorList>
    </citation>
    <scope>NUCLEOTIDE SEQUENCE</scope>
    <source>
        <strain evidence="2">CBS 119687</strain>
    </source>
</reference>
<dbReference type="GeneID" id="54413415"/>
<dbReference type="EMBL" id="ML977510">
    <property type="protein sequence ID" value="KAF2127530.1"/>
    <property type="molecule type" value="Genomic_DNA"/>
</dbReference>
<evidence type="ECO:0000313" key="3">
    <source>
        <dbReference type="Proteomes" id="UP000799771"/>
    </source>
</evidence>
<feature type="region of interest" description="Disordered" evidence="1">
    <location>
        <begin position="220"/>
        <end position="267"/>
    </location>
</feature>
<evidence type="ECO:0000313" key="2">
    <source>
        <dbReference type="EMBL" id="KAF2127530.1"/>
    </source>
</evidence>
<feature type="compositionally biased region" description="Polar residues" evidence="1">
    <location>
        <begin position="220"/>
        <end position="237"/>
    </location>
</feature>
<dbReference type="Proteomes" id="UP000799771">
    <property type="component" value="Unassembled WGS sequence"/>
</dbReference>
<proteinExistence type="predicted"/>
<evidence type="ECO:0000256" key="1">
    <source>
        <dbReference type="SAM" id="MobiDB-lite"/>
    </source>
</evidence>
<gene>
    <name evidence="2" type="ORF">P153DRAFT_432654</name>
</gene>
<accession>A0A6A6A6T7</accession>
<organism evidence="2 3">
    <name type="scientific">Dothidotthia symphoricarpi CBS 119687</name>
    <dbReference type="NCBI Taxonomy" id="1392245"/>
    <lineage>
        <taxon>Eukaryota</taxon>
        <taxon>Fungi</taxon>
        <taxon>Dikarya</taxon>
        <taxon>Ascomycota</taxon>
        <taxon>Pezizomycotina</taxon>
        <taxon>Dothideomycetes</taxon>
        <taxon>Pleosporomycetidae</taxon>
        <taxon>Pleosporales</taxon>
        <taxon>Dothidotthiaceae</taxon>
        <taxon>Dothidotthia</taxon>
    </lineage>
</organism>
<dbReference type="OrthoDB" id="3795517at2759"/>
<dbReference type="RefSeq" id="XP_033521919.1">
    <property type="nucleotide sequence ID" value="XM_033672983.1"/>
</dbReference>
<dbReference type="AlphaFoldDB" id="A0A6A6A6T7"/>
<keyword evidence="3" id="KW-1185">Reference proteome</keyword>
<protein>
    <submittedName>
        <fullName evidence="2">Uncharacterized protein</fullName>
    </submittedName>
</protein>